<proteinExistence type="predicted"/>
<evidence type="ECO:0000313" key="2">
    <source>
        <dbReference type="EMBL" id="KAE9181359.1"/>
    </source>
</evidence>
<gene>
    <name evidence="2" type="ORF">PF005_g22918</name>
    <name evidence="1" type="ORF">PF011_g21704</name>
</gene>
<sequence length="76" mass="8787">MTTQFVEGFTTFPTRPSEHCRYAISVVNGYIEIWLENTSTNEQWKTNRLYMNEVTAGANKVGEATTERYLKYLTAI</sequence>
<organism evidence="2 3">
    <name type="scientific">Phytophthora fragariae</name>
    <dbReference type="NCBI Taxonomy" id="53985"/>
    <lineage>
        <taxon>Eukaryota</taxon>
        <taxon>Sar</taxon>
        <taxon>Stramenopiles</taxon>
        <taxon>Oomycota</taxon>
        <taxon>Peronosporomycetes</taxon>
        <taxon>Peronosporales</taxon>
        <taxon>Peronosporaceae</taxon>
        <taxon>Phytophthora</taxon>
    </lineage>
</organism>
<keyword evidence="3" id="KW-1185">Reference proteome</keyword>
<dbReference type="AlphaFoldDB" id="A0A6A3WK71"/>
<reference evidence="2 3" key="1">
    <citation type="submission" date="2018-08" db="EMBL/GenBank/DDBJ databases">
        <title>Genomic investigation of the strawberry pathogen Phytophthora fragariae indicates pathogenicity is determined by transcriptional variation in three key races.</title>
        <authorList>
            <person name="Adams T.M."/>
            <person name="Armitage A.D."/>
            <person name="Sobczyk M.K."/>
            <person name="Bates H.J."/>
            <person name="Dunwell J.M."/>
            <person name="Nellist C.F."/>
            <person name="Harrison R.J."/>
        </authorList>
    </citation>
    <scope>NUCLEOTIDE SEQUENCE [LARGE SCALE GENOMIC DNA]</scope>
    <source>
        <strain evidence="2 3">NOV-27</strain>
        <strain evidence="1 4">SCRP245</strain>
    </source>
</reference>
<evidence type="ECO:0000313" key="1">
    <source>
        <dbReference type="EMBL" id="KAE8982213.1"/>
    </source>
</evidence>
<evidence type="ECO:0000313" key="4">
    <source>
        <dbReference type="Proteomes" id="UP000460718"/>
    </source>
</evidence>
<name>A0A6A3WK71_9STRA</name>
<comment type="caution">
    <text evidence="2">The sequence shown here is derived from an EMBL/GenBank/DDBJ whole genome shotgun (WGS) entry which is preliminary data.</text>
</comment>
<evidence type="ECO:0000313" key="3">
    <source>
        <dbReference type="Proteomes" id="UP000433483"/>
    </source>
</evidence>
<dbReference type="EMBL" id="QXFW01002086">
    <property type="protein sequence ID" value="KAE8982213.1"/>
    <property type="molecule type" value="Genomic_DNA"/>
</dbReference>
<protein>
    <submittedName>
        <fullName evidence="2">Uncharacterized protein</fullName>
    </submittedName>
</protein>
<dbReference type="Proteomes" id="UP000460718">
    <property type="component" value="Unassembled WGS sequence"/>
</dbReference>
<accession>A0A6A3WK71</accession>
<dbReference type="Proteomes" id="UP000433483">
    <property type="component" value="Unassembled WGS sequence"/>
</dbReference>
<dbReference type="EMBL" id="QXGB01002119">
    <property type="protein sequence ID" value="KAE9181359.1"/>
    <property type="molecule type" value="Genomic_DNA"/>
</dbReference>